<accession>A0A419A458</accession>
<evidence type="ECO:0000313" key="1">
    <source>
        <dbReference type="EMBL" id="RJL08996.1"/>
    </source>
</evidence>
<dbReference type="RefSeq" id="WP_119899215.1">
    <property type="nucleotide sequence ID" value="NZ_QNRC01000018.1"/>
</dbReference>
<keyword evidence="2" id="KW-1185">Reference proteome</keyword>
<comment type="caution">
    <text evidence="1">The sequence shown here is derived from an EMBL/GenBank/DDBJ whole genome shotgun (WGS) entry which is preliminary data.</text>
</comment>
<protein>
    <submittedName>
        <fullName evidence="1">DUF1643 domain-containing protein</fullName>
    </submittedName>
</protein>
<evidence type="ECO:0000313" key="2">
    <source>
        <dbReference type="Proteomes" id="UP000283587"/>
    </source>
</evidence>
<gene>
    <name evidence="1" type="ORF">D3P05_15420</name>
</gene>
<organism evidence="1 2">
    <name type="scientific">Paracoccus siganidrum</name>
    <dbReference type="NCBI Taxonomy" id="1276757"/>
    <lineage>
        <taxon>Bacteria</taxon>
        <taxon>Pseudomonadati</taxon>
        <taxon>Pseudomonadota</taxon>
        <taxon>Alphaproteobacteria</taxon>
        <taxon>Rhodobacterales</taxon>
        <taxon>Paracoccaceae</taxon>
        <taxon>Paracoccus</taxon>
    </lineage>
</organism>
<dbReference type="Proteomes" id="UP000283587">
    <property type="component" value="Unassembled WGS sequence"/>
</dbReference>
<dbReference type="AlphaFoldDB" id="A0A419A458"/>
<dbReference type="OrthoDB" id="9807577at2"/>
<sequence length="167" mass="18510">MIERRHRQGGRHSVALYSECGAYRYALTRQWGPGRRLLFVMLNPSTADERRNDPTVERCERRAVALGHGAFRVVNIFAWCATSPRDLKAAAAPIGPENDRILRESVGWADMVLCAWGAHGSHLGRGAQVEAMLRDSGCGLWHLGLTRQGAPRHPLYVGYAVAPVAWP</sequence>
<dbReference type="Pfam" id="PF07799">
    <property type="entry name" value="DUF1643"/>
    <property type="match status" value="1"/>
</dbReference>
<proteinExistence type="predicted"/>
<dbReference type="InterPro" id="IPR012441">
    <property type="entry name" value="DUF1643"/>
</dbReference>
<dbReference type="EMBL" id="QZEW01000069">
    <property type="protein sequence ID" value="RJL08996.1"/>
    <property type="molecule type" value="Genomic_DNA"/>
</dbReference>
<name>A0A419A458_9RHOB</name>
<reference evidence="2" key="1">
    <citation type="submission" date="2018-09" db="EMBL/GenBank/DDBJ databases">
        <title>Paracoccus onubensis nov. sp. a moderate halophilic bacterium isolated from Gruta de las Maravillas (Aracena, Spain).</title>
        <authorList>
            <person name="Jurado V."/>
            <person name="Gutierrez-Patricio S."/>
            <person name="Gonzalez-Pimentel J.L."/>
            <person name="Miller A.Z."/>
            <person name="Laiz L."/>
            <person name="Saiz-Jimenez C."/>
        </authorList>
    </citation>
    <scope>NUCLEOTIDE SEQUENCE [LARGE SCALE GENOMIC DNA]</scope>
    <source>
        <strain evidence="2">DSM 26381</strain>
    </source>
</reference>